<dbReference type="InterPro" id="IPR016084">
    <property type="entry name" value="Haem_Oase-like_multi-hlx"/>
</dbReference>
<accession>A0A6A6ULC7</accession>
<name>A0A6A6ULC7_9PEZI</name>
<gene>
    <name evidence="2" type="ORF">BT63DRAFT_146156</name>
</gene>
<keyword evidence="3" id="KW-1185">Reference proteome</keyword>
<feature type="chain" id="PRO_5025430614" evidence="1">
    <location>
        <begin position="22"/>
        <end position="182"/>
    </location>
</feature>
<keyword evidence="1" id="KW-0732">Signal</keyword>
<organism evidence="2 3">
    <name type="scientific">Microthyrium microscopicum</name>
    <dbReference type="NCBI Taxonomy" id="703497"/>
    <lineage>
        <taxon>Eukaryota</taxon>
        <taxon>Fungi</taxon>
        <taxon>Dikarya</taxon>
        <taxon>Ascomycota</taxon>
        <taxon>Pezizomycotina</taxon>
        <taxon>Dothideomycetes</taxon>
        <taxon>Dothideomycetes incertae sedis</taxon>
        <taxon>Microthyriales</taxon>
        <taxon>Microthyriaceae</taxon>
        <taxon>Microthyrium</taxon>
    </lineage>
</organism>
<dbReference type="EMBL" id="MU004231">
    <property type="protein sequence ID" value="KAF2673095.1"/>
    <property type="molecule type" value="Genomic_DNA"/>
</dbReference>
<feature type="signal peptide" evidence="1">
    <location>
        <begin position="1"/>
        <end position="21"/>
    </location>
</feature>
<dbReference type="Gene3D" id="1.20.910.10">
    <property type="entry name" value="Heme oxygenase-like"/>
    <property type="match status" value="1"/>
</dbReference>
<reference evidence="2" key="1">
    <citation type="journal article" date="2020" name="Stud. Mycol.">
        <title>101 Dothideomycetes genomes: a test case for predicting lifestyles and emergence of pathogens.</title>
        <authorList>
            <person name="Haridas S."/>
            <person name="Albert R."/>
            <person name="Binder M."/>
            <person name="Bloem J."/>
            <person name="Labutti K."/>
            <person name="Salamov A."/>
            <person name="Andreopoulos B."/>
            <person name="Baker S."/>
            <person name="Barry K."/>
            <person name="Bills G."/>
            <person name="Bluhm B."/>
            <person name="Cannon C."/>
            <person name="Castanera R."/>
            <person name="Culley D."/>
            <person name="Daum C."/>
            <person name="Ezra D."/>
            <person name="Gonzalez J."/>
            <person name="Henrissat B."/>
            <person name="Kuo A."/>
            <person name="Liang C."/>
            <person name="Lipzen A."/>
            <person name="Lutzoni F."/>
            <person name="Magnuson J."/>
            <person name="Mondo S."/>
            <person name="Nolan M."/>
            <person name="Ohm R."/>
            <person name="Pangilinan J."/>
            <person name="Park H.-J."/>
            <person name="Ramirez L."/>
            <person name="Alfaro M."/>
            <person name="Sun H."/>
            <person name="Tritt A."/>
            <person name="Yoshinaga Y."/>
            <person name="Zwiers L.-H."/>
            <person name="Turgeon B."/>
            <person name="Goodwin S."/>
            <person name="Spatafora J."/>
            <person name="Crous P."/>
            <person name="Grigoriev I."/>
        </authorList>
    </citation>
    <scope>NUCLEOTIDE SEQUENCE</scope>
    <source>
        <strain evidence="2">CBS 115976</strain>
    </source>
</reference>
<sequence>MKQSIVFVVVQFLTLAMTTQSKQNLTDYLVEKYSKTYQSTIKDPVFFHEVLNGTVDVEKVAYFFEQDTQYGRGFTTLCGNTLNLLAGDLMKPTSNLTLSAINNLGQTASGLADEDGRLTTLRNELLPGSSAKPLSPSPGTLSYVKYMKNVSSAPHDPFEALVCSWTMGKVCELFSLRAKLGG</sequence>
<proteinExistence type="predicted"/>
<evidence type="ECO:0000313" key="3">
    <source>
        <dbReference type="Proteomes" id="UP000799302"/>
    </source>
</evidence>
<dbReference type="AlphaFoldDB" id="A0A6A6ULC7"/>
<dbReference type="Proteomes" id="UP000799302">
    <property type="component" value="Unassembled WGS sequence"/>
</dbReference>
<evidence type="ECO:0000313" key="2">
    <source>
        <dbReference type="EMBL" id="KAF2673095.1"/>
    </source>
</evidence>
<protein>
    <submittedName>
        <fullName evidence="2">Uncharacterized protein</fullName>
    </submittedName>
</protein>
<evidence type="ECO:0000256" key="1">
    <source>
        <dbReference type="SAM" id="SignalP"/>
    </source>
</evidence>
<dbReference type="SUPFAM" id="SSF48613">
    <property type="entry name" value="Heme oxygenase-like"/>
    <property type="match status" value="1"/>
</dbReference>